<dbReference type="Proteomes" id="UP000197138">
    <property type="component" value="Unassembled WGS sequence"/>
</dbReference>
<proteinExistence type="inferred from homology"/>
<comment type="similarity">
    <text evidence="2">Belongs to the CAF1 family.</text>
</comment>
<comment type="caution">
    <text evidence="3">The sequence shown here is derived from an EMBL/GenBank/DDBJ whole genome shotgun (WGS) entry which is preliminary data.</text>
</comment>
<dbReference type="AlphaFoldDB" id="A0A218XLQ2"/>
<protein>
    <submittedName>
        <fullName evidence="3">Uncharacterized protein</fullName>
    </submittedName>
</protein>
<dbReference type="EMBL" id="MTKT01001111">
    <property type="protein sequence ID" value="OWM85883.1"/>
    <property type="molecule type" value="Genomic_DNA"/>
</dbReference>
<gene>
    <name evidence="3" type="ORF">CDL15_Pgr012133</name>
</gene>
<dbReference type="SUPFAM" id="SSF53098">
    <property type="entry name" value="Ribonuclease H-like"/>
    <property type="match status" value="1"/>
</dbReference>
<accession>A0A218XLQ2</accession>
<dbReference type="InterPro" id="IPR036397">
    <property type="entry name" value="RNaseH_sf"/>
</dbReference>
<dbReference type="Pfam" id="PF04857">
    <property type="entry name" value="CAF1"/>
    <property type="match status" value="1"/>
</dbReference>
<evidence type="ECO:0000256" key="1">
    <source>
        <dbReference type="ARBA" id="ARBA00001968"/>
    </source>
</evidence>
<dbReference type="InterPro" id="IPR012337">
    <property type="entry name" value="RNaseH-like_sf"/>
</dbReference>
<sequence length="690" mass="77407">MNSPSSVRVLSRAVARALSTAAPTPSTFPLKTVTRSNFEPVLESLRDHVRSADFVAVDLEMTGVTSAPWRESFEFDRHDVRYLKVKDSAEKFAVVQFGVCPFRWDSEKLSFTAHPHNFYVFPRQELSVRGSSSEFLCQTSSIDFLARYQFDFNLCIREGICYLSRDQENELFRRFNDSSNLPRDLVDFGDRPLVNMADVFFTERMKIKFKDWRDSLVLGGSSISESQESSSGSNQQFQTIFYNMRPALSLIGFTAHQLRLIQLVTSKHFDDLAYVSVNSGGSHVQQLVIYIDSNADKDLLLKEVKEENHRGAESKIKAAVGFRHVIDLLSSEKKLIVGHNCFLDMAHIQSKFLGPLPKAAEEFAASAKKHFPHIIDTKVLLNSNEMLQRQMKKSSTSLSSAFALFCPQIALGYKTPDLSLASRVKVEVQVDDIRASSWDMGVKHEAGFDAFMTGCIFAQACTHLGIDFKLRSPLEDLAHNKLLQGHLNHLYLSWTSGDIINLTTGNITGKSLGANDSKKRSRKIVFENIVLLWGFPSKLRAGEIRECIVKVFGYSSVTSVYQLDRTAVFVQFSKAGLVSDFLVLKETLERNNNTVSVLNPLWKLLEGGKTRAANYEAYKEICSSPLSKISFADQAEAVGINWKVKSAELEVAEERPSREDEPSHGSFSVNEIIDSFYTPVVEKQVGSGNL</sequence>
<comment type="cofactor">
    <cofactor evidence="1">
        <name>a divalent metal cation</name>
        <dbReference type="ChEBI" id="CHEBI:60240"/>
    </cofactor>
</comment>
<dbReference type="GO" id="GO:0003723">
    <property type="term" value="F:RNA binding"/>
    <property type="evidence" value="ECO:0007669"/>
    <property type="project" value="TreeGrafter"/>
</dbReference>
<dbReference type="InterPro" id="IPR006941">
    <property type="entry name" value="RNase_CAF1"/>
</dbReference>
<evidence type="ECO:0000313" key="3">
    <source>
        <dbReference type="EMBL" id="OWM85883.1"/>
    </source>
</evidence>
<dbReference type="PANTHER" id="PTHR15092">
    <property type="entry name" value="POLY A -SPECIFIC RIBONUCLEASE/TARGET OF EGR1, MEMBER 1"/>
    <property type="match status" value="1"/>
</dbReference>
<reference evidence="4" key="1">
    <citation type="journal article" date="2017" name="Plant J.">
        <title>The pomegranate (Punica granatum L.) genome and the genomics of punicalagin biosynthesis.</title>
        <authorList>
            <person name="Qin G."/>
            <person name="Xu C."/>
            <person name="Ming R."/>
            <person name="Tang H."/>
            <person name="Guyot R."/>
            <person name="Kramer E.M."/>
            <person name="Hu Y."/>
            <person name="Yi X."/>
            <person name="Qi Y."/>
            <person name="Xu X."/>
            <person name="Gao Z."/>
            <person name="Pan H."/>
            <person name="Jian J."/>
            <person name="Tian Y."/>
            <person name="Yue Z."/>
            <person name="Xu Y."/>
        </authorList>
    </citation>
    <scope>NUCLEOTIDE SEQUENCE [LARGE SCALE GENOMIC DNA]</scope>
    <source>
        <strain evidence="4">cv. Dabenzi</strain>
    </source>
</reference>
<dbReference type="GO" id="GO:0000175">
    <property type="term" value="F:3'-5'-RNA exonuclease activity"/>
    <property type="evidence" value="ECO:0007669"/>
    <property type="project" value="TreeGrafter"/>
</dbReference>
<dbReference type="InterPro" id="IPR051181">
    <property type="entry name" value="CAF1_poly(A)_ribonucleases"/>
</dbReference>
<organism evidence="3 4">
    <name type="scientific">Punica granatum</name>
    <name type="common">Pomegranate</name>
    <dbReference type="NCBI Taxonomy" id="22663"/>
    <lineage>
        <taxon>Eukaryota</taxon>
        <taxon>Viridiplantae</taxon>
        <taxon>Streptophyta</taxon>
        <taxon>Embryophyta</taxon>
        <taxon>Tracheophyta</taxon>
        <taxon>Spermatophyta</taxon>
        <taxon>Magnoliopsida</taxon>
        <taxon>eudicotyledons</taxon>
        <taxon>Gunneridae</taxon>
        <taxon>Pentapetalae</taxon>
        <taxon>rosids</taxon>
        <taxon>malvids</taxon>
        <taxon>Myrtales</taxon>
        <taxon>Lythraceae</taxon>
        <taxon>Punica</taxon>
    </lineage>
</organism>
<evidence type="ECO:0000313" key="4">
    <source>
        <dbReference type="Proteomes" id="UP000197138"/>
    </source>
</evidence>
<dbReference type="PANTHER" id="PTHR15092:SF22">
    <property type="entry name" value="POLY(A)-SPECIFIC RIBONUCLEASE PNLDC1"/>
    <property type="match status" value="1"/>
</dbReference>
<dbReference type="Gene3D" id="3.30.420.10">
    <property type="entry name" value="Ribonuclease H-like superfamily/Ribonuclease H"/>
    <property type="match status" value="2"/>
</dbReference>
<name>A0A218XLQ2_PUNGR</name>
<evidence type="ECO:0000256" key="2">
    <source>
        <dbReference type="ARBA" id="ARBA00008372"/>
    </source>
</evidence>